<proteinExistence type="predicted"/>
<name>E6Q2A2_9ZZZZ</name>
<dbReference type="PROSITE" id="PS51257">
    <property type="entry name" value="PROKAR_LIPOPROTEIN"/>
    <property type="match status" value="1"/>
</dbReference>
<gene>
    <name evidence="1" type="ORF">CARN4_1746</name>
</gene>
<protein>
    <submittedName>
        <fullName evidence="1">Uncharacterized protein</fullName>
    </submittedName>
</protein>
<dbReference type="AlphaFoldDB" id="E6Q2A2"/>
<accession>E6Q2A2</accession>
<dbReference type="EMBL" id="CABO01000017">
    <property type="protein sequence ID" value="CBI01312.1"/>
    <property type="molecule type" value="Genomic_DNA"/>
</dbReference>
<evidence type="ECO:0000313" key="1">
    <source>
        <dbReference type="EMBL" id="CBI01312.1"/>
    </source>
</evidence>
<organism evidence="1">
    <name type="scientific">mine drainage metagenome</name>
    <dbReference type="NCBI Taxonomy" id="410659"/>
    <lineage>
        <taxon>unclassified sequences</taxon>
        <taxon>metagenomes</taxon>
        <taxon>ecological metagenomes</taxon>
    </lineage>
</organism>
<comment type="caution">
    <text evidence="1">The sequence shown here is derived from an EMBL/GenBank/DDBJ whole genome shotgun (WGS) entry which is preliminary data.</text>
</comment>
<reference evidence="1" key="1">
    <citation type="submission" date="2009-10" db="EMBL/GenBank/DDBJ databases">
        <title>Diversity of trophic interactions inside an arsenic-rich microbial ecosystem.</title>
        <authorList>
            <person name="Bertin P.N."/>
            <person name="Heinrich-Salmeron A."/>
            <person name="Pelletier E."/>
            <person name="Goulhen-Chollet F."/>
            <person name="Arsene-Ploetze F."/>
            <person name="Gallien S."/>
            <person name="Calteau A."/>
            <person name="Vallenet D."/>
            <person name="Casiot C."/>
            <person name="Chane-Woon-Ming B."/>
            <person name="Giloteaux L."/>
            <person name="Barakat M."/>
            <person name="Bonnefoy V."/>
            <person name="Bruneel O."/>
            <person name="Chandler M."/>
            <person name="Cleiss J."/>
            <person name="Duran R."/>
            <person name="Elbaz-Poulichet F."/>
            <person name="Fonknechten N."/>
            <person name="Lauga B."/>
            <person name="Mornico D."/>
            <person name="Ortet P."/>
            <person name="Schaeffer C."/>
            <person name="Siguier P."/>
            <person name="Alexander Thil Smith A."/>
            <person name="Van Dorsselaer A."/>
            <person name="Weissenbach J."/>
            <person name="Medigue C."/>
            <person name="Le Paslier D."/>
        </authorList>
    </citation>
    <scope>NUCLEOTIDE SEQUENCE</scope>
</reference>
<sequence>MKCFIRFVALSLIAGLSLSACGHLGNTAIPPVGGDGTSTGQTPALSAVRPAPLMRVPKKTDALTSQGGTMSSFAQAQHLILKTDADYGRFVDPSIVGAARERAIKLLELMPPGMRGDFVEIHADGTVTSNRVDLPAFVKFRPEAKASTIHGARMATQLVPMSYPPTGGSGGPYIRLYSYQNINAAYGVATPPCDVSLDPSNHDTGNMYFNAYESNGSDLTDAGIGADEYPSRDGTASDVFSFVNSAVGGWDPSQVSGQYVNTYESWPCNQPLAIFYGTLPYPQYESSDTTSSGTPYGTSVLVVGTPDYDPTQWSTPPQTVTIQNPAWTFFDTPPGLDYQPSTYDGIASNCAYCSTAAMFTIAEPFADGSCYGMCRLSNGISAPDGDWRNMVMGELVSPCGPNTFGLSNPCTLEYDSSGNWYNNSDTCTNCAEQFGSADGTDQHIVEGIADLTYSGQSLSNNQIAVQALNLPTAPSYACTPDSDGYCAVEASRSATGSCNTGYPSPHGGYIYVTAYDTKYYIFKKSVMLELQEAATDYQSVSTDKPCYFTTRWSPNNPATYYNDPNLP</sequence>